<protein>
    <submittedName>
        <fullName evidence="10">Alpha-glucosidase</fullName>
    </submittedName>
</protein>
<evidence type="ECO:0000313" key="10">
    <source>
        <dbReference type="EMBL" id="ANH82087.1"/>
    </source>
</evidence>
<dbReference type="GO" id="GO:0016798">
    <property type="term" value="F:hydrolase activity, acting on glycosyl bonds"/>
    <property type="evidence" value="ECO:0007669"/>
    <property type="project" value="UniProtKB-KW"/>
</dbReference>
<evidence type="ECO:0000256" key="5">
    <source>
        <dbReference type="ARBA" id="ARBA00023295"/>
    </source>
</evidence>
<feature type="domain" description="Glycosyl-hydrolase 97 N-terminal" evidence="8">
    <location>
        <begin position="28"/>
        <end position="283"/>
    </location>
</feature>
<comment type="subunit">
    <text evidence="2">Monomer.</text>
</comment>
<dbReference type="PANTHER" id="PTHR35803">
    <property type="entry name" value="GLUCAN 1,4-ALPHA-GLUCOSIDASE SUSB-RELATED"/>
    <property type="match status" value="1"/>
</dbReference>
<evidence type="ECO:0000256" key="3">
    <source>
        <dbReference type="ARBA" id="ARBA00022801"/>
    </source>
</evidence>
<dbReference type="InterPro" id="IPR052720">
    <property type="entry name" value="Glycosyl_hydrolase_97"/>
</dbReference>
<dbReference type="Gene3D" id="2.70.98.10">
    <property type="match status" value="1"/>
</dbReference>
<keyword evidence="6" id="KW-0732">Signal</keyword>
<dbReference type="GO" id="GO:0030246">
    <property type="term" value="F:carbohydrate binding"/>
    <property type="evidence" value="ECO:0007669"/>
    <property type="project" value="InterPro"/>
</dbReference>
<keyword evidence="11" id="KW-1185">Reference proteome</keyword>
<comment type="cofactor">
    <cofactor evidence="1">
        <name>Ca(2+)</name>
        <dbReference type="ChEBI" id="CHEBI:29108"/>
    </cofactor>
</comment>
<evidence type="ECO:0000259" key="7">
    <source>
        <dbReference type="Pfam" id="PF10566"/>
    </source>
</evidence>
<dbReference type="Gene3D" id="3.20.20.70">
    <property type="entry name" value="Aldolase class I"/>
    <property type="match status" value="1"/>
</dbReference>
<dbReference type="InterPro" id="IPR019563">
    <property type="entry name" value="GH97_catalytic"/>
</dbReference>
<dbReference type="InterPro" id="IPR029486">
    <property type="entry name" value="GH97_N"/>
</dbReference>
<feature type="domain" description="Glycosyl-hydrolase 97 catalytic" evidence="7">
    <location>
        <begin position="303"/>
        <end position="457"/>
    </location>
</feature>
<dbReference type="SUPFAM" id="SSF51445">
    <property type="entry name" value="(Trans)glycosidases"/>
    <property type="match status" value="1"/>
</dbReference>
<dbReference type="OrthoDB" id="57532at2"/>
<feature type="domain" description="Glycosyl-hydrolase 97 C-terminal oligomerisation" evidence="9">
    <location>
        <begin position="552"/>
        <end position="651"/>
    </location>
</feature>
<sequence>MFRIKSVIVLLCLILGNKVSGSQTVQYTSPGGQIKLVVAVKDSVCFSVLLGREKVIDQACLGLQFGGEKLPDRWLLRSKKEKLVNEDIRPVIPLKFSHIQSVYRKVLLSFKNGVSIEFRLFDDGVAYRYLTGLKGEQEIMNEKLELSFNNAIQFHMQQPGSFKTAYEEPYVVKNIPAWLESKKMGLLPWLGVTKSGIKILMSETNLRDYPGMFFTAASANSIKAVFPKMPLEFGEDGDRSVKITREADYIAKTNGKRDYPWRYFLISKDEGAMLTNTMNAKLAGSGLLQDASWIQPGQASWEWWNGASPYGPDVNFESGFNLDTYKYFIDFASKKGVRYIVMDEGWAASTLDPFTPNPKVDLHQLLEYGKQKGVGIILWLTWLTVEKNFGLFKTFSDWGVKGVKIDFMDRSDQWMVNYYERVAKEAARYHLFVDFHGAFKPSGLEYLYPNVISYEGVRGMEQMGGATPDNSVYLPFIRNSVGPMDYTPGAMISMQPEVYSSKRPNSAAVGTRCYQMALFVVFESGIQMLADNPTQYYKNPDVTGFITSVPTTWDETRVLAAKLGEYVIVAKRKGDEWFIGGITNDSEKWKTFKIKLDFLNTDTPYKMDLFEDGINAPTQAMDYRATTKTVRQGDEFRIKIARNGGFAARIKK</sequence>
<dbReference type="Pfam" id="PF14509">
    <property type="entry name" value="GH97_C"/>
    <property type="match status" value="1"/>
</dbReference>
<dbReference type="InterPro" id="IPR013780">
    <property type="entry name" value="Glyco_hydro_b"/>
</dbReference>
<keyword evidence="3" id="KW-0378">Hydrolase</keyword>
<dbReference type="PANTHER" id="PTHR35803:SF2">
    <property type="entry name" value="RETAINING ALPHA-GALACTOSIDASE"/>
    <property type="match status" value="1"/>
</dbReference>
<accession>A0A1A9I340</accession>
<dbReference type="Pfam" id="PF10566">
    <property type="entry name" value="Glyco_hydro_97"/>
    <property type="match status" value="1"/>
</dbReference>
<evidence type="ECO:0000256" key="2">
    <source>
        <dbReference type="ARBA" id="ARBA00011245"/>
    </source>
</evidence>
<evidence type="ECO:0000256" key="4">
    <source>
        <dbReference type="ARBA" id="ARBA00022837"/>
    </source>
</evidence>
<dbReference type="AlphaFoldDB" id="A0A1A9I340"/>
<proteinExistence type="predicted"/>
<dbReference type="Gene3D" id="2.60.40.1180">
    <property type="entry name" value="Golgi alpha-mannosidase II"/>
    <property type="match status" value="1"/>
</dbReference>
<gene>
    <name evidence="10" type="ORF">A8C56_14885</name>
</gene>
<feature type="signal peptide" evidence="6">
    <location>
        <begin position="1"/>
        <end position="21"/>
    </location>
</feature>
<reference evidence="10 11" key="1">
    <citation type="submission" date="2016-05" db="EMBL/GenBank/DDBJ databases">
        <title>Niabella ginsenosidivorans BS26 whole genome sequencing.</title>
        <authorList>
            <person name="Im W.T."/>
            <person name="Siddiqi M.Z."/>
        </authorList>
    </citation>
    <scope>NUCLEOTIDE SEQUENCE [LARGE SCALE GENOMIC DNA]</scope>
    <source>
        <strain evidence="10 11">BS26</strain>
    </source>
</reference>
<dbReference type="InterPro" id="IPR014718">
    <property type="entry name" value="GH-type_carb-bd"/>
</dbReference>
<keyword evidence="4" id="KW-0106">Calcium</keyword>
<dbReference type="InterPro" id="IPR017853">
    <property type="entry name" value="GH"/>
</dbReference>
<name>A0A1A9I340_9BACT</name>
<keyword evidence="5" id="KW-0326">Glycosidase</keyword>
<dbReference type="InterPro" id="IPR013785">
    <property type="entry name" value="Aldolase_TIM"/>
</dbReference>
<dbReference type="Pfam" id="PF14508">
    <property type="entry name" value="GH97_N"/>
    <property type="match status" value="1"/>
</dbReference>
<dbReference type="InterPro" id="IPR029483">
    <property type="entry name" value="GH97_C"/>
</dbReference>
<evidence type="ECO:0000259" key="8">
    <source>
        <dbReference type="Pfam" id="PF14508"/>
    </source>
</evidence>
<dbReference type="RefSeq" id="WP_067757618.1">
    <property type="nucleotide sequence ID" value="NZ_CP015772.1"/>
</dbReference>
<dbReference type="Proteomes" id="UP000077667">
    <property type="component" value="Chromosome"/>
</dbReference>
<evidence type="ECO:0000313" key="11">
    <source>
        <dbReference type="Proteomes" id="UP000077667"/>
    </source>
</evidence>
<evidence type="ECO:0000256" key="1">
    <source>
        <dbReference type="ARBA" id="ARBA00001913"/>
    </source>
</evidence>
<evidence type="ECO:0000256" key="6">
    <source>
        <dbReference type="SAM" id="SignalP"/>
    </source>
</evidence>
<evidence type="ECO:0000259" key="9">
    <source>
        <dbReference type="Pfam" id="PF14509"/>
    </source>
</evidence>
<feature type="chain" id="PRO_5008389769" evidence="6">
    <location>
        <begin position="22"/>
        <end position="652"/>
    </location>
</feature>
<organism evidence="10 11">
    <name type="scientific">Niabella ginsenosidivorans</name>
    <dbReference type="NCBI Taxonomy" id="1176587"/>
    <lineage>
        <taxon>Bacteria</taxon>
        <taxon>Pseudomonadati</taxon>
        <taxon>Bacteroidota</taxon>
        <taxon>Chitinophagia</taxon>
        <taxon>Chitinophagales</taxon>
        <taxon>Chitinophagaceae</taxon>
        <taxon>Niabella</taxon>
    </lineage>
</organism>
<dbReference type="KEGG" id="nia:A8C56_14885"/>
<dbReference type="STRING" id="1176587.A8C56_14885"/>
<dbReference type="EMBL" id="CP015772">
    <property type="protein sequence ID" value="ANH82087.1"/>
    <property type="molecule type" value="Genomic_DNA"/>
</dbReference>